<feature type="compositionally biased region" description="Basic and acidic residues" evidence="1">
    <location>
        <begin position="175"/>
        <end position="189"/>
    </location>
</feature>
<dbReference type="HOGENOM" id="CLU_067851_0_0_1"/>
<dbReference type="Pfam" id="PF12898">
    <property type="entry name" value="Stc1"/>
    <property type="match status" value="1"/>
</dbReference>
<protein>
    <recommendedName>
        <fullName evidence="2">Stc1 domain-containing protein</fullName>
    </recommendedName>
</protein>
<dbReference type="GeneID" id="27360134"/>
<dbReference type="STRING" id="215243.A0A0D2AH79"/>
<keyword evidence="4" id="KW-1185">Reference proteome</keyword>
<dbReference type="VEuPathDB" id="FungiDB:PV06_08060"/>
<proteinExistence type="predicted"/>
<evidence type="ECO:0000313" key="3">
    <source>
        <dbReference type="EMBL" id="KIW39446.1"/>
    </source>
</evidence>
<dbReference type="InterPro" id="IPR024630">
    <property type="entry name" value="Stc1"/>
</dbReference>
<evidence type="ECO:0000313" key="4">
    <source>
        <dbReference type="Proteomes" id="UP000053342"/>
    </source>
</evidence>
<dbReference type="EMBL" id="KN847339">
    <property type="protein sequence ID" value="KIW39445.1"/>
    <property type="molecule type" value="Genomic_DNA"/>
</dbReference>
<dbReference type="RefSeq" id="XP_016259662.1">
    <property type="nucleotide sequence ID" value="XM_016409354.1"/>
</dbReference>
<feature type="region of interest" description="Disordered" evidence="1">
    <location>
        <begin position="228"/>
        <end position="261"/>
    </location>
</feature>
<feature type="domain" description="Stc1" evidence="2">
    <location>
        <begin position="27"/>
        <end position="109"/>
    </location>
</feature>
<dbReference type="Proteomes" id="UP000053342">
    <property type="component" value="Unassembled WGS sequence"/>
</dbReference>
<feature type="region of interest" description="Disordered" evidence="1">
    <location>
        <begin position="131"/>
        <end position="207"/>
    </location>
</feature>
<feature type="compositionally biased region" description="Low complexity" evidence="1">
    <location>
        <begin position="143"/>
        <end position="159"/>
    </location>
</feature>
<dbReference type="AlphaFoldDB" id="A0A0D2AH79"/>
<accession>A0A0D2AH79</accession>
<gene>
    <name evidence="3" type="ORF">PV06_08060</name>
</gene>
<evidence type="ECO:0000259" key="2">
    <source>
        <dbReference type="Pfam" id="PF12898"/>
    </source>
</evidence>
<dbReference type="OrthoDB" id="3514033at2759"/>
<organism evidence="3 4">
    <name type="scientific">Exophiala oligosperma</name>
    <dbReference type="NCBI Taxonomy" id="215243"/>
    <lineage>
        <taxon>Eukaryota</taxon>
        <taxon>Fungi</taxon>
        <taxon>Dikarya</taxon>
        <taxon>Ascomycota</taxon>
        <taxon>Pezizomycotina</taxon>
        <taxon>Eurotiomycetes</taxon>
        <taxon>Chaetothyriomycetidae</taxon>
        <taxon>Chaetothyriales</taxon>
        <taxon>Herpotrichiellaceae</taxon>
        <taxon>Exophiala</taxon>
    </lineage>
</organism>
<dbReference type="EMBL" id="KN847339">
    <property type="protein sequence ID" value="KIW39446.1"/>
    <property type="molecule type" value="Genomic_DNA"/>
</dbReference>
<evidence type="ECO:0000256" key="1">
    <source>
        <dbReference type="SAM" id="MobiDB-lite"/>
    </source>
</evidence>
<dbReference type="RefSeq" id="XP_016259661.1">
    <property type="nucleotide sequence ID" value="XM_016409353.1"/>
</dbReference>
<sequence length="261" mass="29387">MPRKQTPHWQKTPDSINNVDVGNIIECANCSRKLFRSRFSNNQYKRFQSEVLHARQGGPPAQLPRCQDCTAGNIMELKCTSCGYTKAIDFFSGQQRRHPDEAKCINCQQEIQDRLPGLKESAEEELIREEIKSKRIDPMSSMSAIGSSQPSIGGSIVPSQEGDQNSFTTLGRVRVPQEGRSDWGEDHQSPRRSPSPSNSEFSGLNSMSEFPAAKRGFHKVAAYKTPVSERAQNQIQREYLQKAQAEHGKQDESDADEDWEL</sequence>
<name>A0A0D2AH79_9EURO</name>
<reference evidence="3 4" key="1">
    <citation type="submission" date="2015-01" db="EMBL/GenBank/DDBJ databases">
        <title>The Genome Sequence of Exophiala oligosperma CBS72588.</title>
        <authorList>
            <consortium name="The Broad Institute Genomics Platform"/>
            <person name="Cuomo C."/>
            <person name="de Hoog S."/>
            <person name="Gorbushina A."/>
            <person name="Stielow B."/>
            <person name="Teixiera M."/>
            <person name="Abouelleil A."/>
            <person name="Chapman S.B."/>
            <person name="Priest M."/>
            <person name="Young S.K."/>
            <person name="Wortman J."/>
            <person name="Nusbaum C."/>
            <person name="Birren B."/>
        </authorList>
    </citation>
    <scope>NUCLEOTIDE SEQUENCE [LARGE SCALE GENOMIC DNA]</scope>
    <source>
        <strain evidence="3 4">CBS 72588</strain>
    </source>
</reference>